<dbReference type="InterPro" id="IPR000683">
    <property type="entry name" value="Gfo/Idh/MocA-like_OxRdtase_N"/>
</dbReference>
<dbReference type="SUPFAM" id="SSF51735">
    <property type="entry name" value="NAD(P)-binding Rossmann-fold domains"/>
    <property type="match status" value="1"/>
</dbReference>
<dbReference type="Pfam" id="PF22725">
    <property type="entry name" value="GFO_IDH_MocA_C3"/>
    <property type="match status" value="1"/>
</dbReference>
<dbReference type="GO" id="GO:0000166">
    <property type="term" value="F:nucleotide binding"/>
    <property type="evidence" value="ECO:0007669"/>
    <property type="project" value="InterPro"/>
</dbReference>
<dbReference type="InterPro" id="IPR051450">
    <property type="entry name" value="Gfo/Idh/MocA_Oxidoreductases"/>
</dbReference>
<dbReference type="PANTHER" id="PTHR43377">
    <property type="entry name" value="BILIVERDIN REDUCTASE A"/>
    <property type="match status" value="1"/>
</dbReference>
<feature type="domain" description="GFO/IDH/MocA-like oxidoreductase" evidence="2">
    <location>
        <begin position="144"/>
        <end position="221"/>
    </location>
</feature>
<gene>
    <name evidence="3" type="ORF">H9763_05490</name>
</gene>
<sequence>MGTNDFDAGSDVPRIILAGAGDRGMIYAKQSLERPRRFRIVGVVEPMEERRNFAGDLFEIPGEFRFSSAEEAAAVPKFGDAIFNCTMDRLHAATSIPFMEKGYHILLEKPIATNGRDAERILQCAQQNRRIVMVCHVLRYAPFYRTVKELVLSGEIGNIIDIQMAERVSYFHESVSYVRGKYGDPDICGSGMLLSKCSHDLDIMAWLMNGVKPKRVSSVGSLFQFRPENAPAGAAERCLPDCPHLERCAYSCKRLYVDHPQRWANRVWNDCGLSGGTDAEKLASLSDENNRYGRCVYHTGMKVVDHQSVLVLFENGTTGTMSMTAGASAAERSIRIIGTLGEIYGEFSRERITVSLIAPQAKGGNIERAIDVSPLQKGDAHGNGDRLIIEDFLRLLKGETPSICCTSIEDSMTGHEIACAAEKDCETTIL</sequence>
<dbReference type="EMBL" id="DWXE01000018">
    <property type="protein sequence ID" value="HJB90907.1"/>
    <property type="molecule type" value="Genomic_DNA"/>
</dbReference>
<dbReference type="Gene3D" id="3.40.50.720">
    <property type="entry name" value="NAD(P)-binding Rossmann-like Domain"/>
    <property type="match status" value="1"/>
</dbReference>
<comment type="caution">
    <text evidence="3">The sequence shown here is derived from an EMBL/GenBank/DDBJ whole genome shotgun (WGS) entry which is preliminary data.</text>
</comment>
<dbReference type="InterPro" id="IPR055170">
    <property type="entry name" value="GFO_IDH_MocA-like_dom"/>
</dbReference>
<organism evidence="3 4">
    <name type="scientific">Candidatus Eisenbergiella merdigallinarum</name>
    <dbReference type="NCBI Taxonomy" id="2838552"/>
    <lineage>
        <taxon>Bacteria</taxon>
        <taxon>Bacillati</taxon>
        <taxon>Bacillota</taxon>
        <taxon>Clostridia</taxon>
        <taxon>Lachnospirales</taxon>
        <taxon>Lachnospiraceae</taxon>
        <taxon>Eisenbergiella</taxon>
    </lineage>
</organism>
<dbReference type="Pfam" id="PF01408">
    <property type="entry name" value="GFO_IDH_MocA"/>
    <property type="match status" value="1"/>
</dbReference>
<name>A0A9D2SDR7_9FIRM</name>
<dbReference type="Gene3D" id="3.30.360.10">
    <property type="entry name" value="Dihydrodipicolinate Reductase, domain 2"/>
    <property type="match status" value="1"/>
</dbReference>
<evidence type="ECO:0000313" key="4">
    <source>
        <dbReference type="Proteomes" id="UP000886883"/>
    </source>
</evidence>
<dbReference type="Proteomes" id="UP000886883">
    <property type="component" value="Unassembled WGS sequence"/>
</dbReference>
<protein>
    <submittedName>
        <fullName evidence="3">Gfo/Idh/MocA family oxidoreductase</fullName>
    </submittedName>
</protein>
<dbReference type="PANTHER" id="PTHR43377:SF2">
    <property type="entry name" value="BINDING ROSSMANN FOLD OXIDOREDUCTASE, PUTATIVE (AFU_ORTHOLOGUE AFUA_4G00560)-RELATED"/>
    <property type="match status" value="1"/>
</dbReference>
<proteinExistence type="predicted"/>
<feature type="domain" description="Gfo/Idh/MocA-like oxidoreductase N-terminal" evidence="1">
    <location>
        <begin position="14"/>
        <end position="135"/>
    </location>
</feature>
<dbReference type="AlphaFoldDB" id="A0A9D2SDR7"/>
<reference evidence="3" key="1">
    <citation type="journal article" date="2021" name="PeerJ">
        <title>Extensive microbial diversity within the chicken gut microbiome revealed by metagenomics and culture.</title>
        <authorList>
            <person name="Gilroy R."/>
            <person name="Ravi A."/>
            <person name="Getino M."/>
            <person name="Pursley I."/>
            <person name="Horton D.L."/>
            <person name="Alikhan N.F."/>
            <person name="Baker D."/>
            <person name="Gharbi K."/>
            <person name="Hall N."/>
            <person name="Watson M."/>
            <person name="Adriaenssens E.M."/>
            <person name="Foster-Nyarko E."/>
            <person name="Jarju S."/>
            <person name="Secka A."/>
            <person name="Antonio M."/>
            <person name="Oren A."/>
            <person name="Chaudhuri R.R."/>
            <person name="La Ragione R."/>
            <person name="Hildebrand F."/>
            <person name="Pallen M.J."/>
        </authorList>
    </citation>
    <scope>NUCLEOTIDE SEQUENCE</scope>
    <source>
        <strain evidence="3">USAMLcec3-2134</strain>
    </source>
</reference>
<reference evidence="3" key="2">
    <citation type="submission" date="2021-04" db="EMBL/GenBank/DDBJ databases">
        <authorList>
            <person name="Gilroy R."/>
        </authorList>
    </citation>
    <scope>NUCLEOTIDE SEQUENCE</scope>
    <source>
        <strain evidence="3">USAMLcec3-2134</strain>
    </source>
</reference>
<dbReference type="SUPFAM" id="SSF55347">
    <property type="entry name" value="Glyceraldehyde-3-phosphate dehydrogenase-like, C-terminal domain"/>
    <property type="match status" value="1"/>
</dbReference>
<evidence type="ECO:0000259" key="1">
    <source>
        <dbReference type="Pfam" id="PF01408"/>
    </source>
</evidence>
<accession>A0A9D2SDR7</accession>
<evidence type="ECO:0000313" key="3">
    <source>
        <dbReference type="EMBL" id="HJB90907.1"/>
    </source>
</evidence>
<evidence type="ECO:0000259" key="2">
    <source>
        <dbReference type="Pfam" id="PF22725"/>
    </source>
</evidence>
<dbReference type="InterPro" id="IPR036291">
    <property type="entry name" value="NAD(P)-bd_dom_sf"/>
</dbReference>